<dbReference type="EMBL" id="QLMK01000008">
    <property type="protein sequence ID" value="RAK27833.1"/>
    <property type="molecule type" value="Genomic_DNA"/>
</dbReference>
<evidence type="ECO:0000256" key="4">
    <source>
        <dbReference type="ARBA" id="ARBA00022842"/>
    </source>
</evidence>
<dbReference type="InterPro" id="IPR023214">
    <property type="entry name" value="HAD_sf"/>
</dbReference>
<comment type="similarity">
    <text evidence="2">Belongs to the HAD-like hydrolase superfamily. CbbY/CbbZ/Gph/YieH family.</text>
</comment>
<dbReference type="Gene3D" id="1.10.150.240">
    <property type="entry name" value="Putative phosphatase, domain 2"/>
    <property type="match status" value="1"/>
</dbReference>
<dbReference type="SFLD" id="SFLDG01135">
    <property type="entry name" value="C1.5.6:_HAD__Beta-PGM__Phospha"/>
    <property type="match status" value="1"/>
</dbReference>
<proteinExistence type="inferred from homology"/>
<dbReference type="PANTHER" id="PTHR46193">
    <property type="entry name" value="6-PHOSPHOGLUCONATE PHOSPHATASE"/>
    <property type="match status" value="1"/>
</dbReference>
<dbReference type="SFLD" id="SFLDG01129">
    <property type="entry name" value="C1.5:_HAD__Beta-PGM__Phosphata"/>
    <property type="match status" value="1"/>
</dbReference>
<dbReference type="PANTHER" id="PTHR46193:SF10">
    <property type="entry name" value="6-PHOSPHOGLUCONATE PHOSPHATASE"/>
    <property type="match status" value="1"/>
</dbReference>
<dbReference type="NCBIfam" id="TIGR01509">
    <property type="entry name" value="HAD-SF-IA-v3"/>
    <property type="match status" value="1"/>
</dbReference>
<dbReference type="Proteomes" id="UP000249453">
    <property type="component" value="Unassembled WGS sequence"/>
</dbReference>
<evidence type="ECO:0000313" key="5">
    <source>
        <dbReference type="EMBL" id="RAK27833.1"/>
    </source>
</evidence>
<evidence type="ECO:0000256" key="2">
    <source>
        <dbReference type="ARBA" id="ARBA00006171"/>
    </source>
</evidence>
<dbReference type="Pfam" id="PF00702">
    <property type="entry name" value="Hydrolase"/>
    <property type="match status" value="1"/>
</dbReference>
<keyword evidence="4" id="KW-0460">Magnesium</keyword>
<dbReference type="InterPro" id="IPR023198">
    <property type="entry name" value="PGP-like_dom2"/>
</dbReference>
<comment type="caution">
    <text evidence="5">The sequence shown here is derived from an EMBL/GenBank/DDBJ whole genome shotgun (WGS) entry which is preliminary data.</text>
</comment>
<comment type="cofactor">
    <cofactor evidence="1">
        <name>Mg(2+)</name>
        <dbReference type="ChEBI" id="CHEBI:18420"/>
    </cofactor>
</comment>
<gene>
    <name evidence="5" type="ORF">C7374_10838</name>
</gene>
<organism evidence="5 6">
    <name type="scientific">Falsochrobactrum ovis</name>
    <dbReference type="NCBI Taxonomy" id="1293442"/>
    <lineage>
        <taxon>Bacteria</taxon>
        <taxon>Pseudomonadati</taxon>
        <taxon>Pseudomonadota</taxon>
        <taxon>Alphaproteobacteria</taxon>
        <taxon>Hyphomicrobiales</taxon>
        <taxon>Brucellaceae</taxon>
        <taxon>Falsochrobactrum</taxon>
    </lineage>
</organism>
<dbReference type="SUPFAM" id="SSF56784">
    <property type="entry name" value="HAD-like"/>
    <property type="match status" value="1"/>
</dbReference>
<dbReference type="InterPro" id="IPR036412">
    <property type="entry name" value="HAD-like_sf"/>
</dbReference>
<dbReference type="InterPro" id="IPR006439">
    <property type="entry name" value="HAD-SF_hydro_IA"/>
</dbReference>
<dbReference type="GO" id="GO:0016787">
    <property type="term" value="F:hydrolase activity"/>
    <property type="evidence" value="ECO:0007669"/>
    <property type="project" value="UniProtKB-KW"/>
</dbReference>
<name>A0A364JUL7_9HYPH</name>
<keyword evidence="6" id="KW-1185">Reference proteome</keyword>
<dbReference type="RefSeq" id="WP_374850442.1">
    <property type="nucleotide sequence ID" value="NZ_JBHEEY010000008.1"/>
</dbReference>
<dbReference type="Gene3D" id="3.40.50.1000">
    <property type="entry name" value="HAD superfamily/HAD-like"/>
    <property type="match status" value="1"/>
</dbReference>
<dbReference type="SFLD" id="SFLDS00003">
    <property type="entry name" value="Haloacid_Dehalogenase"/>
    <property type="match status" value="1"/>
</dbReference>
<evidence type="ECO:0000256" key="1">
    <source>
        <dbReference type="ARBA" id="ARBA00001946"/>
    </source>
</evidence>
<dbReference type="GO" id="GO:0046872">
    <property type="term" value="F:metal ion binding"/>
    <property type="evidence" value="ECO:0007669"/>
    <property type="project" value="UniProtKB-KW"/>
</dbReference>
<sequence>MCETNLADMLKRDAEAIGPLNNIDLVIFDCDGVLINSEPIASRTLAEMLQDAGVSISAEEAHVKFTGSSESIIRAICEKEYGLTDIDARFKNWHAGLFAEFARSLEPMPGIFEIVNSIDRPKCVASNSTLERLRESLGRLPLWDQFDPHIFSAEMVARPKPAPDLLQLCAEKFGVRPERCVMIDDSPHGVSAAVSAGMMAIGFVDPLDPRPGRAPLLSADGAQIVVEGAAELPAALQSINLMLGKK</sequence>
<keyword evidence="3" id="KW-0479">Metal-binding</keyword>
<accession>A0A364JUL7</accession>
<protein>
    <submittedName>
        <fullName evidence="5">HAD superfamily hydrolase (TIGR01509 family)</fullName>
    </submittedName>
</protein>
<dbReference type="AlphaFoldDB" id="A0A364JUL7"/>
<keyword evidence="5" id="KW-0378">Hydrolase</keyword>
<dbReference type="CDD" id="cd07526">
    <property type="entry name" value="HAD_BPGM_like"/>
    <property type="match status" value="1"/>
</dbReference>
<evidence type="ECO:0000313" key="6">
    <source>
        <dbReference type="Proteomes" id="UP000249453"/>
    </source>
</evidence>
<evidence type="ECO:0000256" key="3">
    <source>
        <dbReference type="ARBA" id="ARBA00022723"/>
    </source>
</evidence>
<reference evidence="5 6" key="1">
    <citation type="submission" date="2018-06" db="EMBL/GenBank/DDBJ databases">
        <title>Genomic Encyclopedia of Type Strains, Phase IV (KMG-IV): sequencing the most valuable type-strain genomes for metagenomic binning, comparative biology and taxonomic classification.</title>
        <authorList>
            <person name="Goeker M."/>
        </authorList>
    </citation>
    <scope>NUCLEOTIDE SEQUENCE [LARGE SCALE GENOMIC DNA]</scope>
    <source>
        <strain evidence="5 6">DSM 26720</strain>
    </source>
</reference>
<dbReference type="InterPro" id="IPR051600">
    <property type="entry name" value="Beta-PGM-like"/>
</dbReference>